<dbReference type="Pfam" id="PF00128">
    <property type="entry name" value="Alpha-amylase"/>
    <property type="match status" value="1"/>
</dbReference>
<keyword evidence="3 6" id="KW-0808">Transferase</keyword>
<dbReference type="EMBL" id="PCVY01000022">
    <property type="protein sequence ID" value="PIQ87054.1"/>
    <property type="molecule type" value="Genomic_DNA"/>
</dbReference>
<dbReference type="GO" id="GO:0016758">
    <property type="term" value="F:hexosyltransferase activity"/>
    <property type="evidence" value="ECO:0007669"/>
    <property type="project" value="UniProtKB-UniRule"/>
</dbReference>
<dbReference type="GO" id="GO:0030979">
    <property type="term" value="P:alpha-glucan biosynthetic process"/>
    <property type="evidence" value="ECO:0007669"/>
    <property type="project" value="UniProtKB-UniRule"/>
</dbReference>
<feature type="site" description="Transition state stabilizer" evidence="6">
    <location>
        <position position="467"/>
    </location>
</feature>
<feature type="binding site" evidence="6">
    <location>
        <position position="249"/>
    </location>
    <ligand>
        <name>alpha-maltose 1-phosphate</name>
        <dbReference type="ChEBI" id="CHEBI:63576"/>
    </ligand>
</feature>
<feature type="compositionally biased region" description="Polar residues" evidence="7">
    <location>
        <begin position="246"/>
        <end position="263"/>
    </location>
</feature>
<dbReference type="Proteomes" id="UP000230859">
    <property type="component" value="Unassembled WGS sequence"/>
</dbReference>
<dbReference type="PANTHER" id="PTHR47786">
    <property type="entry name" value="ALPHA-1,4-GLUCAN:MALTOSE-1-PHOSPHATE MALTOSYLTRANSFERASE"/>
    <property type="match status" value="1"/>
</dbReference>
<evidence type="ECO:0000259" key="8">
    <source>
        <dbReference type="SMART" id="SM00642"/>
    </source>
</evidence>
<comment type="caution">
    <text evidence="9">The sequence shown here is derived from an EMBL/GenBank/DDBJ whole genome shotgun (WGS) entry which is preliminary data.</text>
</comment>
<keyword evidence="4 6" id="KW-0119">Carbohydrate metabolism</keyword>
<comment type="similarity">
    <text evidence="6">Belongs to the glycosyl hydrolase 13 family. GlgE subfamily.</text>
</comment>
<dbReference type="CDD" id="cd11344">
    <property type="entry name" value="AmyAc_GlgE_like"/>
    <property type="match status" value="1"/>
</dbReference>
<feature type="binding site" evidence="6">
    <location>
        <position position="381"/>
    </location>
    <ligand>
        <name>alpha-maltose 1-phosphate</name>
        <dbReference type="ChEBI" id="CHEBI:63576"/>
    </ligand>
</feature>
<gene>
    <name evidence="6" type="primary">glgE</name>
    <name evidence="9" type="ORF">COV74_02340</name>
</gene>
<sequence>MPADLFQAIVIENVMPTVAGGLYSLKWIAGIPCEVTADIFKDSHENLAARLLWRELSQETWSEAEMIFVNNDNWKAVLKPERHGNYVYQIEAWVDPMLTWLDHVEKKALDHQCLKSEVKEGLRLLDEIMPHLSAVEQTQLKTRYQQLETAEGVSEEVLRVMKDEGFLNLVRRVSLKRQMACSALYPLTVDRKRAEFGSWYELFPRSQGQTEGKSATFQDCIKRLPDIKKLGFNVLYLPPIHPIGTTNRKGPNNSLTAGQNSPGSPWAIGSPEGGHKAIHPDLGTMQDFEDFLAAAQDYGIEIALDFAVQCSPDHPYVKEHPDWFYKLPDGSIRYAENPPKKYQDIYPINLMCADREALWQELKSIVDFWIEKGVKIFRVDNPHTKPYRFWQWLIREVKKNHPETIFLAEAFTRPKVMKFLAKIGFTQSYTYFTWRHTKRDLQQYLEELTKTDMINYFRPNFFVNTPDILSDILQKGGRPAFQMRLVLAATLAPTYGIYSGFELCENKALHEGSEEYLDSEKYQYKVWDWNRPGNIKELVTQINRIRNENAALQQFGNLTFFATDTDHILAYAKWNADQSNLIFAAVNLDPYHIHEDYLHMPLWQFGIQDWQTFQVKDLLTGEKYYWKGPHQYVRLDPQITPAHIFLVRKK</sequence>
<evidence type="ECO:0000256" key="1">
    <source>
        <dbReference type="ARBA" id="ARBA00011738"/>
    </source>
</evidence>
<accession>A0A2H0LTQ4</accession>
<dbReference type="InterPro" id="IPR049171">
    <property type="entry name" value="GLGE_C"/>
</dbReference>
<dbReference type="InterPro" id="IPR006047">
    <property type="entry name" value="GH13_cat_dom"/>
</dbReference>
<dbReference type="Gene3D" id="1.20.58.80">
    <property type="entry name" value="Phosphotransferase system, lactose/cellobiose-type IIA subunit"/>
    <property type="match status" value="1"/>
</dbReference>
<dbReference type="Gene3D" id="3.20.20.80">
    <property type="entry name" value="Glycosidases"/>
    <property type="match status" value="1"/>
</dbReference>
<dbReference type="InterPro" id="IPR017853">
    <property type="entry name" value="GH"/>
</dbReference>
<evidence type="ECO:0000256" key="3">
    <source>
        <dbReference type="ARBA" id="ARBA00022679"/>
    </source>
</evidence>
<comment type="function">
    <text evidence="6">Maltosyltransferase that uses maltose 1-phosphate (M1P) as the sugar donor to elongate linear or branched alpha-(1-&gt;4)-glucans. Is involved in a branched alpha-glucan biosynthetic pathway from trehalose, together with TreS, Mak and GlgB.</text>
</comment>
<feature type="active site" description="Nucleophile" evidence="6">
    <location>
        <position position="380"/>
    </location>
</feature>
<evidence type="ECO:0000256" key="2">
    <source>
        <dbReference type="ARBA" id="ARBA00022676"/>
    </source>
</evidence>
<dbReference type="Pfam" id="PF11896">
    <property type="entry name" value="GlgE_dom_N_S"/>
    <property type="match status" value="1"/>
</dbReference>
<evidence type="ECO:0000313" key="9">
    <source>
        <dbReference type="EMBL" id="PIQ87054.1"/>
    </source>
</evidence>
<reference evidence="9 10" key="1">
    <citation type="submission" date="2017-09" db="EMBL/GenBank/DDBJ databases">
        <title>Depth-based differentiation of microbial function through sediment-hosted aquifers and enrichment of novel symbionts in the deep terrestrial subsurface.</title>
        <authorList>
            <person name="Probst A.J."/>
            <person name="Ladd B."/>
            <person name="Jarett J.K."/>
            <person name="Geller-Mcgrath D.E."/>
            <person name="Sieber C.M."/>
            <person name="Emerson J.B."/>
            <person name="Anantharaman K."/>
            <person name="Thomas B.C."/>
            <person name="Malmstrom R."/>
            <person name="Stieglmeier M."/>
            <person name="Klingl A."/>
            <person name="Woyke T."/>
            <person name="Ryan C.M."/>
            <person name="Banfield J.F."/>
        </authorList>
    </citation>
    <scope>NUCLEOTIDE SEQUENCE [LARGE SCALE GENOMIC DNA]</scope>
    <source>
        <strain evidence="9">CG11_big_fil_rev_8_21_14_0_20_45_26</strain>
    </source>
</reference>
<dbReference type="PANTHER" id="PTHR47786:SF2">
    <property type="entry name" value="GLYCOSYL HYDROLASE FAMILY 13 CATALYTIC DOMAIN-CONTAINING PROTEIN"/>
    <property type="match status" value="1"/>
</dbReference>
<dbReference type="GO" id="GO:0004553">
    <property type="term" value="F:hydrolase activity, hydrolyzing O-glycosyl compounds"/>
    <property type="evidence" value="ECO:0007669"/>
    <property type="project" value="InterPro"/>
</dbReference>
<keyword evidence="2 6" id="KW-0328">Glycosyltransferase</keyword>
<organism evidence="9 10">
    <name type="scientific">Candidatus Abzuiibacterium crystallinum</name>
    <dbReference type="NCBI Taxonomy" id="1974748"/>
    <lineage>
        <taxon>Bacteria</taxon>
        <taxon>Pseudomonadati</taxon>
        <taxon>Candidatus Omnitrophota</taxon>
        <taxon>Candidatus Abzuiibacterium</taxon>
    </lineage>
</organism>
<dbReference type="SMART" id="SM00642">
    <property type="entry name" value="Aamy"/>
    <property type="match status" value="1"/>
</dbReference>
<evidence type="ECO:0000313" key="10">
    <source>
        <dbReference type="Proteomes" id="UP000230859"/>
    </source>
</evidence>
<dbReference type="SUPFAM" id="SSF51445">
    <property type="entry name" value="(Trans)glycosidases"/>
    <property type="match status" value="1"/>
</dbReference>
<name>A0A2H0LTQ4_9BACT</name>
<feature type="active site" description="Proton donor" evidence="6">
    <location>
        <position position="409"/>
    </location>
</feature>
<feature type="binding site" evidence="6">
    <location>
        <position position="309"/>
    </location>
    <ligand>
        <name>alpha-maltose 1-phosphate</name>
        <dbReference type="ChEBI" id="CHEBI:63576"/>
    </ligand>
</feature>
<dbReference type="Gene3D" id="2.60.40.1180">
    <property type="entry name" value="Golgi alpha-mannosidase II"/>
    <property type="match status" value="1"/>
</dbReference>
<feature type="region of interest" description="Disordered" evidence="7">
    <location>
        <begin position="246"/>
        <end position="272"/>
    </location>
</feature>
<dbReference type="InterPro" id="IPR013780">
    <property type="entry name" value="Glyco_hydro_b"/>
</dbReference>
<dbReference type="AlphaFoldDB" id="A0A2H0LTQ4"/>
<protein>
    <recommendedName>
        <fullName evidence="6">Alpha-1,4-glucan:maltose-1-phosphate maltosyltransferase</fullName>
        <shortName evidence="6">GMPMT</shortName>
        <ecNumber evidence="6">2.4.99.16</ecNumber>
    </recommendedName>
    <alternativeName>
        <fullName evidence="6">(1-&gt;4)-alpha-D-glucan:maltose-1-phosphate alpha-D-maltosyltransferase</fullName>
    </alternativeName>
</protein>
<feature type="domain" description="Glycosyl hydrolase family 13 catalytic" evidence="8">
    <location>
        <begin position="197"/>
        <end position="546"/>
    </location>
</feature>
<dbReference type="InterPro" id="IPR026585">
    <property type="entry name" value="GlgE"/>
</dbReference>
<evidence type="ECO:0000256" key="4">
    <source>
        <dbReference type="ARBA" id="ARBA00023277"/>
    </source>
</evidence>
<feature type="binding site" evidence="6">
    <location>
        <begin position="521"/>
        <end position="522"/>
    </location>
    <ligand>
        <name>alpha-maltose 1-phosphate</name>
        <dbReference type="ChEBI" id="CHEBI:63576"/>
    </ligand>
</feature>
<dbReference type="EC" id="2.4.99.16" evidence="6"/>
<proteinExistence type="inferred from homology"/>
<dbReference type="HAMAP" id="MF_02124">
    <property type="entry name" value="GlgE"/>
    <property type="match status" value="1"/>
</dbReference>
<dbReference type="Gene3D" id="2.60.40.10">
    <property type="entry name" value="Immunoglobulins"/>
    <property type="match status" value="1"/>
</dbReference>
<comment type="subunit">
    <text evidence="1 6">Homodimer.</text>
</comment>
<evidence type="ECO:0000256" key="6">
    <source>
        <dbReference type="HAMAP-Rule" id="MF_02124"/>
    </source>
</evidence>
<evidence type="ECO:0000256" key="5">
    <source>
        <dbReference type="ARBA" id="ARBA00048735"/>
    </source>
</evidence>
<feature type="binding site" evidence="6">
    <location>
        <position position="344"/>
    </location>
    <ligand>
        <name>alpha-maltose 1-phosphate</name>
        <dbReference type="ChEBI" id="CHEBI:63576"/>
    </ligand>
</feature>
<evidence type="ECO:0000256" key="7">
    <source>
        <dbReference type="SAM" id="MobiDB-lite"/>
    </source>
</evidence>
<dbReference type="InterPro" id="IPR013783">
    <property type="entry name" value="Ig-like_fold"/>
</dbReference>
<dbReference type="Pfam" id="PF21702">
    <property type="entry name" value="GLGE_C"/>
    <property type="match status" value="1"/>
</dbReference>
<comment type="catalytic activity">
    <reaction evidence="5 6">
        <text>alpha-maltose 1-phosphate + [(1-&gt;4)-alpha-D-glucosyl](n) = [(1-&gt;4)-alpha-D-glucosyl](n+2) + phosphate</text>
        <dbReference type="Rhea" id="RHEA:42692"/>
        <dbReference type="Rhea" id="RHEA-COMP:9584"/>
        <dbReference type="Rhea" id="RHEA-COMP:10183"/>
        <dbReference type="ChEBI" id="CHEBI:15444"/>
        <dbReference type="ChEBI" id="CHEBI:43474"/>
        <dbReference type="ChEBI" id="CHEBI:63576"/>
        <dbReference type="EC" id="2.4.99.16"/>
    </reaction>
</comment>
<dbReference type="InterPro" id="IPR021828">
    <property type="entry name" value="GlgE_dom_N/S"/>
</dbReference>